<name>A0A0N4TCH5_BRUPA</name>
<gene>
    <name evidence="8" type="ORF">BPAG_LOCUS5876</name>
</gene>
<keyword evidence="6" id="KW-0325">Glycoprotein</keyword>
<accession>A0A0N4TCH5</accession>
<dbReference type="Proteomes" id="UP000278627">
    <property type="component" value="Unassembled WGS sequence"/>
</dbReference>
<dbReference type="PANTHER" id="PTHR10796:SF92">
    <property type="entry name" value="PATCHED-RELATED, ISOFORM A"/>
    <property type="match status" value="1"/>
</dbReference>
<dbReference type="GO" id="GO:0005886">
    <property type="term" value="C:plasma membrane"/>
    <property type="evidence" value="ECO:0007669"/>
    <property type="project" value="TreeGrafter"/>
</dbReference>
<evidence type="ECO:0000313" key="8">
    <source>
        <dbReference type="EMBL" id="VDN87062.1"/>
    </source>
</evidence>
<dbReference type="GO" id="GO:0018996">
    <property type="term" value="P:molting cycle, collagen and cuticulin-based cuticle"/>
    <property type="evidence" value="ECO:0007669"/>
    <property type="project" value="TreeGrafter"/>
</dbReference>
<reference evidence="10" key="1">
    <citation type="submission" date="2017-02" db="UniProtKB">
        <authorList>
            <consortium name="WormBaseParasite"/>
        </authorList>
    </citation>
    <scope>IDENTIFICATION</scope>
</reference>
<evidence type="ECO:0000256" key="1">
    <source>
        <dbReference type="ARBA" id="ARBA00004141"/>
    </source>
</evidence>
<comment type="similarity">
    <text evidence="2">Belongs to the patched family.</text>
</comment>
<proteinExistence type="inferred from homology"/>
<dbReference type="InterPro" id="IPR051697">
    <property type="entry name" value="Patched_domain-protein"/>
</dbReference>
<evidence type="ECO:0000256" key="5">
    <source>
        <dbReference type="ARBA" id="ARBA00023136"/>
    </source>
</evidence>
<reference evidence="8 9" key="2">
    <citation type="submission" date="2018-11" db="EMBL/GenBank/DDBJ databases">
        <authorList>
            <consortium name="Pathogen Informatics"/>
        </authorList>
    </citation>
    <scope>NUCLEOTIDE SEQUENCE [LARGE SCALE GENOMIC DNA]</scope>
</reference>
<evidence type="ECO:0000313" key="9">
    <source>
        <dbReference type="Proteomes" id="UP000278627"/>
    </source>
</evidence>
<dbReference type="EMBL" id="UZAD01004672">
    <property type="protein sequence ID" value="VDN87062.1"/>
    <property type="molecule type" value="Genomic_DNA"/>
</dbReference>
<dbReference type="GO" id="GO:0006897">
    <property type="term" value="P:endocytosis"/>
    <property type="evidence" value="ECO:0007669"/>
    <property type="project" value="TreeGrafter"/>
</dbReference>
<protein>
    <submittedName>
        <fullName evidence="10">SSD domain-containing protein</fullName>
    </submittedName>
</protein>
<dbReference type="InterPro" id="IPR003392">
    <property type="entry name" value="PTHD_SSD"/>
</dbReference>
<evidence type="ECO:0000313" key="10">
    <source>
        <dbReference type="WBParaSite" id="BPAG_0000591301-mRNA-1"/>
    </source>
</evidence>
<dbReference type="AlphaFoldDB" id="A0A0N4TCH5"/>
<sequence length="109" mass="12221">MPHALTTAERLQLVLEKVGIGITVTSLTNSLGFALGCIAPAPEMQIFCATVSLSMFLDLLFQLFFYSPLQVILSHDEPKIVYKQITRDQPTLFERMKQNVTSLCKCKKV</sequence>
<dbReference type="SUPFAM" id="SSF82866">
    <property type="entry name" value="Multidrug efflux transporter AcrB transmembrane domain"/>
    <property type="match status" value="1"/>
</dbReference>
<evidence type="ECO:0000256" key="6">
    <source>
        <dbReference type="ARBA" id="ARBA00023180"/>
    </source>
</evidence>
<keyword evidence="4" id="KW-1133">Transmembrane helix</keyword>
<feature type="domain" description="SSD" evidence="7">
    <location>
        <begin position="1"/>
        <end position="72"/>
    </location>
</feature>
<dbReference type="Pfam" id="PF02460">
    <property type="entry name" value="Patched"/>
    <property type="match status" value="1"/>
</dbReference>
<evidence type="ECO:0000259" key="7">
    <source>
        <dbReference type="PROSITE" id="PS50156"/>
    </source>
</evidence>
<dbReference type="GO" id="GO:0030659">
    <property type="term" value="C:cytoplasmic vesicle membrane"/>
    <property type="evidence" value="ECO:0007669"/>
    <property type="project" value="TreeGrafter"/>
</dbReference>
<comment type="subcellular location">
    <subcellularLocation>
        <location evidence="1">Membrane</location>
        <topology evidence="1">Multi-pass membrane protein</topology>
    </subcellularLocation>
</comment>
<dbReference type="WBParaSite" id="BPAG_0000591301-mRNA-1">
    <property type="protein sequence ID" value="BPAG_0000591301-mRNA-1"/>
    <property type="gene ID" value="BPAG_0000591301"/>
</dbReference>
<dbReference type="InterPro" id="IPR000731">
    <property type="entry name" value="SSD"/>
</dbReference>
<evidence type="ECO:0000256" key="4">
    <source>
        <dbReference type="ARBA" id="ARBA00022989"/>
    </source>
</evidence>
<dbReference type="PROSITE" id="PS50156">
    <property type="entry name" value="SSD"/>
    <property type="match status" value="1"/>
</dbReference>
<organism evidence="10">
    <name type="scientific">Brugia pahangi</name>
    <name type="common">Filarial nematode worm</name>
    <dbReference type="NCBI Taxonomy" id="6280"/>
    <lineage>
        <taxon>Eukaryota</taxon>
        <taxon>Metazoa</taxon>
        <taxon>Ecdysozoa</taxon>
        <taxon>Nematoda</taxon>
        <taxon>Chromadorea</taxon>
        <taxon>Rhabditida</taxon>
        <taxon>Spirurina</taxon>
        <taxon>Spiruromorpha</taxon>
        <taxon>Filarioidea</taxon>
        <taxon>Onchocercidae</taxon>
        <taxon>Brugia</taxon>
    </lineage>
</organism>
<keyword evidence="5" id="KW-0472">Membrane</keyword>
<keyword evidence="9" id="KW-1185">Reference proteome</keyword>
<evidence type="ECO:0000256" key="3">
    <source>
        <dbReference type="ARBA" id="ARBA00022692"/>
    </source>
</evidence>
<keyword evidence="3" id="KW-0812">Transmembrane</keyword>
<evidence type="ECO:0000256" key="2">
    <source>
        <dbReference type="ARBA" id="ARBA00005585"/>
    </source>
</evidence>
<dbReference type="PANTHER" id="PTHR10796">
    <property type="entry name" value="PATCHED-RELATED"/>
    <property type="match status" value="1"/>
</dbReference>